<dbReference type="Proteomes" id="UP000004633">
    <property type="component" value="Unassembled WGS sequence"/>
</dbReference>
<evidence type="ECO:0000259" key="2">
    <source>
        <dbReference type="Pfam" id="PF01205"/>
    </source>
</evidence>
<evidence type="ECO:0000313" key="5">
    <source>
        <dbReference type="Proteomes" id="UP000004633"/>
    </source>
</evidence>
<dbReference type="InterPro" id="IPR035647">
    <property type="entry name" value="EFG_III/V"/>
</dbReference>
<keyword evidence="5" id="KW-1185">Reference proteome</keyword>
<dbReference type="PANTHER" id="PTHR16301">
    <property type="entry name" value="IMPACT-RELATED"/>
    <property type="match status" value="1"/>
</dbReference>
<dbReference type="InterPro" id="IPR001498">
    <property type="entry name" value="Impact_N"/>
</dbReference>
<reference evidence="4 5" key="1">
    <citation type="submission" date="2010-08" db="EMBL/GenBank/DDBJ databases">
        <authorList>
            <person name="Weinstock G."/>
            <person name="Sodergren E."/>
            <person name="Clifton S."/>
            <person name="Fulton L."/>
            <person name="Fulton B."/>
            <person name="Courtney L."/>
            <person name="Fronick C."/>
            <person name="Harrison M."/>
            <person name="Strong C."/>
            <person name="Farmer C."/>
            <person name="Delahaunty K."/>
            <person name="Markovic C."/>
            <person name="Hall O."/>
            <person name="Minx P."/>
            <person name="Tomlinson C."/>
            <person name="Mitreva M."/>
            <person name="Hou S."/>
            <person name="Chen J."/>
            <person name="Wollam A."/>
            <person name="Pepin K.H."/>
            <person name="Johnson M."/>
            <person name="Bhonagiri V."/>
            <person name="Zhang X."/>
            <person name="Suruliraj S."/>
            <person name="Warren W."/>
            <person name="Chinwalla A."/>
            <person name="Mardis E.R."/>
            <person name="Wilson R.K."/>
        </authorList>
    </citation>
    <scope>NUCLEOTIDE SEQUENCE [LARGE SCALE GENOMIC DNA]</scope>
    <source>
        <strain evidence="4 5">F0399</strain>
    </source>
</reference>
<accession>E7N0Y3</accession>
<dbReference type="STRING" id="749551.HMPREF9555_00634"/>
<feature type="domain" description="Impact N-terminal" evidence="2">
    <location>
        <begin position="28"/>
        <end position="128"/>
    </location>
</feature>
<dbReference type="InterPro" id="IPR023582">
    <property type="entry name" value="Impact"/>
</dbReference>
<dbReference type="PANTHER" id="PTHR16301:SF20">
    <property type="entry name" value="IMPACT FAMILY MEMBER YIGZ"/>
    <property type="match status" value="1"/>
</dbReference>
<evidence type="ECO:0000313" key="4">
    <source>
        <dbReference type="EMBL" id="EFW30173.1"/>
    </source>
</evidence>
<gene>
    <name evidence="4" type="ORF">HMPREF9555_00634</name>
</gene>
<dbReference type="InterPro" id="IPR015269">
    <property type="entry name" value="UPF0029_Impact_C"/>
</dbReference>
<dbReference type="AlphaFoldDB" id="E7N0Y3"/>
<comment type="similarity">
    <text evidence="1">Belongs to the IMPACT family.</text>
</comment>
<feature type="domain" description="UPF0029" evidence="3">
    <location>
        <begin position="148"/>
        <end position="203"/>
    </location>
</feature>
<dbReference type="GO" id="GO:0006446">
    <property type="term" value="P:regulation of translational initiation"/>
    <property type="evidence" value="ECO:0007669"/>
    <property type="project" value="TreeGrafter"/>
</dbReference>
<dbReference type="InterPro" id="IPR036956">
    <property type="entry name" value="Impact_N_sf"/>
</dbReference>
<organism evidence="4 5">
    <name type="scientific">Selenomonas artemidis F0399</name>
    <dbReference type="NCBI Taxonomy" id="749551"/>
    <lineage>
        <taxon>Bacteria</taxon>
        <taxon>Bacillati</taxon>
        <taxon>Bacillota</taxon>
        <taxon>Negativicutes</taxon>
        <taxon>Selenomonadales</taxon>
        <taxon>Selenomonadaceae</taxon>
        <taxon>Selenomonas</taxon>
    </lineage>
</organism>
<name>E7N0Y3_9FIRM</name>
<evidence type="ECO:0000259" key="3">
    <source>
        <dbReference type="Pfam" id="PF09186"/>
    </source>
</evidence>
<dbReference type="SUPFAM" id="SSF54980">
    <property type="entry name" value="EF-G C-terminal domain-like"/>
    <property type="match status" value="1"/>
</dbReference>
<dbReference type="GO" id="GO:0005737">
    <property type="term" value="C:cytoplasm"/>
    <property type="evidence" value="ECO:0007669"/>
    <property type="project" value="TreeGrafter"/>
</dbReference>
<comment type="caution">
    <text evidence="4">The sequence shown here is derived from an EMBL/GenBank/DDBJ whole genome shotgun (WGS) entry which is preliminary data.</text>
</comment>
<dbReference type="Pfam" id="PF09186">
    <property type="entry name" value="DUF1949"/>
    <property type="match status" value="1"/>
</dbReference>
<protein>
    <submittedName>
        <fullName evidence="4">YigZ family protein</fullName>
    </submittedName>
</protein>
<dbReference type="Pfam" id="PF01205">
    <property type="entry name" value="Impact_N"/>
    <property type="match status" value="1"/>
</dbReference>
<dbReference type="Gene3D" id="3.30.230.30">
    <property type="entry name" value="Impact, N-terminal domain"/>
    <property type="match status" value="1"/>
</dbReference>
<proteinExistence type="inferred from homology"/>
<dbReference type="SUPFAM" id="SSF54211">
    <property type="entry name" value="Ribosomal protein S5 domain 2-like"/>
    <property type="match status" value="1"/>
</dbReference>
<evidence type="ECO:0000256" key="1">
    <source>
        <dbReference type="ARBA" id="ARBA00007665"/>
    </source>
</evidence>
<sequence length="219" mass="23919">MTIASYITVKTGETPIAGVSPVIYEIERSRFLSYVRHAEEESDVRVWLEEIRKKHFDARHMPYAFVCGASAEKQRSSDDGEPGGTAGSPILEVIKARGIRDAAVAVVRYFGGIKLGAGGLIRAYAHAAGLGLDAAEKVRMTPLRTVRLHIGYDLLAPIERYIRDAALHTGETVYTDEATLTLLLPPEDCDAHIRALTDRTAGRAVFDRGDTDFVAVPLP</sequence>
<dbReference type="Gene3D" id="3.30.70.240">
    <property type="match status" value="1"/>
</dbReference>
<dbReference type="RefSeq" id="WP_009349312.1">
    <property type="nucleotide sequence ID" value="NZ_GL638131.1"/>
</dbReference>
<dbReference type="InterPro" id="IPR020568">
    <property type="entry name" value="Ribosomal_Su5_D2-typ_SF"/>
</dbReference>
<dbReference type="HOGENOM" id="CLU_083552_2_1_9"/>
<dbReference type="EMBL" id="AECV01000007">
    <property type="protein sequence ID" value="EFW30173.1"/>
    <property type="molecule type" value="Genomic_DNA"/>
</dbReference>